<dbReference type="InterPro" id="IPR029063">
    <property type="entry name" value="SAM-dependent_MTases_sf"/>
</dbReference>
<comment type="caution">
    <text evidence="1">The sequence shown here is derived from an EMBL/GenBank/DDBJ whole genome shotgun (WGS) entry which is preliminary data.</text>
</comment>
<proteinExistence type="predicted"/>
<dbReference type="PANTHER" id="PTHR20974:SF0">
    <property type="entry name" value="UPF0585 PROTEIN CG18661"/>
    <property type="match status" value="1"/>
</dbReference>
<dbReference type="PANTHER" id="PTHR20974">
    <property type="entry name" value="UPF0585 PROTEIN CG18661"/>
    <property type="match status" value="1"/>
</dbReference>
<dbReference type="SUPFAM" id="SSF53335">
    <property type="entry name" value="S-adenosyl-L-methionine-dependent methyltransferases"/>
    <property type="match status" value="1"/>
</dbReference>
<name>A0ABS2JUZ6_9GAMM</name>
<dbReference type="EMBL" id="JADIKC010000006">
    <property type="protein sequence ID" value="MBM7122308.1"/>
    <property type="molecule type" value="Genomic_DNA"/>
</dbReference>
<reference evidence="1 2" key="1">
    <citation type="submission" date="2020-10" db="EMBL/GenBank/DDBJ databases">
        <title>Phylogeny of dyella-like bacteria.</title>
        <authorList>
            <person name="Fu J."/>
        </authorList>
    </citation>
    <scope>NUCLEOTIDE SEQUENCE [LARGE SCALE GENOMIC DNA]</scope>
    <source>
        <strain evidence="1 2">THG-B117</strain>
    </source>
</reference>
<organism evidence="1 2">
    <name type="scientific">Dyella kyungheensis</name>
    <dbReference type="NCBI Taxonomy" id="1242174"/>
    <lineage>
        <taxon>Bacteria</taxon>
        <taxon>Pseudomonadati</taxon>
        <taxon>Pseudomonadota</taxon>
        <taxon>Gammaproteobacteria</taxon>
        <taxon>Lysobacterales</taxon>
        <taxon>Rhodanobacteraceae</taxon>
        <taxon>Dyella</taxon>
    </lineage>
</organism>
<sequence>MDKPSAPSCERNRDPILEVLRNHFADRRQVLEIGSGTGQHAVHFAAAMPHLQWQCTDRPEYLPGIRQWLDESALPNTPAPFVLDVSGPWPAGGHDAVFSANTLHIMSWGEVERLFQQLGRVTTTDAKLAIYGPFNYDGRYTSESNAAFDDWLQARGEHMRIRDAEAVDALAEAAGFELIDDVTMPANNRLRIWQRTR</sequence>
<gene>
    <name evidence="1" type="ORF">ISP20_14165</name>
</gene>
<dbReference type="InterPro" id="IPR016461">
    <property type="entry name" value="COMT-like"/>
</dbReference>
<evidence type="ECO:0000313" key="1">
    <source>
        <dbReference type="EMBL" id="MBM7122308.1"/>
    </source>
</evidence>
<dbReference type="InterPro" id="IPR010342">
    <property type="entry name" value="DUF938"/>
</dbReference>
<protein>
    <submittedName>
        <fullName evidence="1">DUF938 domain-containing protein</fullName>
    </submittedName>
</protein>
<dbReference type="Gene3D" id="3.40.50.150">
    <property type="entry name" value="Vaccinia Virus protein VP39"/>
    <property type="match status" value="1"/>
</dbReference>
<evidence type="ECO:0000313" key="2">
    <source>
        <dbReference type="Proteomes" id="UP001430065"/>
    </source>
</evidence>
<keyword evidence="2" id="KW-1185">Reference proteome</keyword>
<dbReference type="Pfam" id="PF06080">
    <property type="entry name" value="DUF938"/>
    <property type="match status" value="1"/>
</dbReference>
<dbReference type="RefSeq" id="WP_204636757.1">
    <property type="nucleotide sequence ID" value="NZ_JADIKC010000006.1"/>
</dbReference>
<dbReference type="Proteomes" id="UP001430065">
    <property type="component" value="Unassembled WGS sequence"/>
</dbReference>
<dbReference type="PROSITE" id="PS51683">
    <property type="entry name" value="SAM_OMT_II"/>
    <property type="match status" value="1"/>
</dbReference>
<accession>A0ABS2JUZ6</accession>